<dbReference type="AlphaFoldDB" id="Q08ZY5"/>
<name>Q08ZY5_STIAD</name>
<evidence type="ECO:0000313" key="2">
    <source>
        <dbReference type="EMBL" id="EAU66011.1"/>
    </source>
</evidence>
<reference evidence="2 3" key="1">
    <citation type="submission" date="2006-04" db="EMBL/GenBank/DDBJ databases">
        <authorList>
            <person name="Nierman W.C."/>
        </authorList>
    </citation>
    <scope>NUCLEOTIDE SEQUENCE [LARGE SCALE GENOMIC DNA]</scope>
    <source>
        <strain evidence="2 3">DW4/3-1</strain>
    </source>
</reference>
<dbReference type="Proteomes" id="UP000032702">
    <property type="component" value="Unassembled WGS sequence"/>
</dbReference>
<comment type="caution">
    <text evidence="2">The sequence shown here is derived from an EMBL/GenBank/DDBJ whole genome shotgun (WGS) entry which is preliminary data.</text>
</comment>
<organism evidence="2 3">
    <name type="scientific">Stigmatella aurantiaca (strain DW4/3-1)</name>
    <dbReference type="NCBI Taxonomy" id="378806"/>
    <lineage>
        <taxon>Bacteria</taxon>
        <taxon>Pseudomonadati</taxon>
        <taxon>Myxococcota</taxon>
        <taxon>Myxococcia</taxon>
        <taxon>Myxococcales</taxon>
        <taxon>Cystobacterineae</taxon>
        <taxon>Archangiaceae</taxon>
        <taxon>Stigmatella</taxon>
    </lineage>
</organism>
<evidence type="ECO:0000313" key="3">
    <source>
        <dbReference type="Proteomes" id="UP000032702"/>
    </source>
</evidence>
<feature type="compositionally biased region" description="Low complexity" evidence="1">
    <location>
        <begin position="470"/>
        <end position="482"/>
    </location>
</feature>
<sequence>MAGLSLHDLLTSRAHQLRGVARVDDAVGLLHHCRVVDVGVIGEDDHRVVLRVRLRGQRHGLHLVVEAVALFQLRHVRVVVADLGALLDEQRDDAKARALAHVVDVLLVGRAQAEHLRAIERLLVLVERLHGALHHVVGHLRVHLARKLDELGVELVLARLPRQVERIDRDAVPTEAGARVEGHEAERLGAGRLDDLPHIDVHPVAEHLHLVDHGDVHAPEDVLQQLGELRHARGGHRNDFLERAGVEGLGHLEARGREATDDLRNGLRVEALVARVLTLGAEGQVEVHARLQAALLQQRLEHLLGGARVRGGLQHEQLVGPHVGGQRLPRLNDEAHVRLARGRQWRGHADDDAVHVLRLGEVRGRLKLALAGELLEWLAGDVLDVALPLADLLDLALVDVETRHRKTGLRERHPQRQTHVAQPHHAHLRLPLVNHVHQRALHQSHRRSPSRSTAPSAVPHPNSLTKRRPPTAATTGASAAPRKSPPVPVRPVHTQASTRTDPIGAPAPVRKEPMPARRPRGPAPHRAARRCVVPPERARPSPALRETVSAAAHEHPANAAGPSLHADPCRSADPSPTAPAHACRARRSARFPPVRATSGNHRAEHRAGPTPDRIGRSPPARAPPREARRAVRGRWPPVPRHPPSTCCGRPCFGRHCAARDPACTCPCLDPR</sequence>
<proteinExistence type="predicted"/>
<dbReference type="EMBL" id="AAMD01000066">
    <property type="protein sequence ID" value="EAU66011.1"/>
    <property type="molecule type" value="Genomic_DNA"/>
</dbReference>
<evidence type="ECO:0000256" key="1">
    <source>
        <dbReference type="SAM" id="MobiDB-lite"/>
    </source>
</evidence>
<protein>
    <submittedName>
        <fullName evidence="2">Uncharacterized protein</fullName>
    </submittedName>
</protein>
<gene>
    <name evidence="2" type="ORF">STIAU_4801</name>
</gene>
<accession>Q08ZY5</accession>
<feature type="compositionally biased region" description="Low complexity" evidence="1">
    <location>
        <begin position="450"/>
        <end position="459"/>
    </location>
</feature>
<feature type="region of interest" description="Disordered" evidence="1">
    <location>
        <begin position="438"/>
        <end position="636"/>
    </location>
</feature>
<feature type="compositionally biased region" description="Basic residues" evidence="1">
    <location>
        <begin position="438"/>
        <end position="449"/>
    </location>
</feature>